<evidence type="ECO:0000313" key="2">
    <source>
        <dbReference type="EMBL" id="CDW42837.1"/>
    </source>
</evidence>
<dbReference type="EMBL" id="HACA01025476">
    <property type="protein sequence ID" value="CDW42837.1"/>
    <property type="molecule type" value="Transcribed_RNA"/>
</dbReference>
<protein>
    <submittedName>
        <fullName evidence="2">Uncharacterized protein</fullName>
    </submittedName>
</protein>
<name>A0A0K2UYD2_LEPSM</name>
<feature type="compositionally biased region" description="Polar residues" evidence="1">
    <location>
        <begin position="117"/>
        <end position="128"/>
    </location>
</feature>
<evidence type="ECO:0000256" key="1">
    <source>
        <dbReference type="SAM" id="MobiDB-lite"/>
    </source>
</evidence>
<proteinExistence type="predicted"/>
<feature type="region of interest" description="Disordered" evidence="1">
    <location>
        <begin position="96"/>
        <end position="128"/>
    </location>
</feature>
<dbReference type="OrthoDB" id="6382823at2759"/>
<sequence length="128" mass="14409">RNATNTGTSMIVIETDFAPTLMNGIESTTHSKHVRNSSRNSNQNAPKKVKFITQQKVFDQELPITRNYGSARKLSRRRIASPVRKISTARLQRQRLKLAAKQQNGQSSANKDPKSNDCINQNKVDTMV</sequence>
<dbReference type="AlphaFoldDB" id="A0A0K2UYD2"/>
<feature type="compositionally biased region" description="Polar residues" evidence="1">
    <location>
        <begin position="101"/>
        <end position="110"/>
    </location>
</feature>
<accession>A0A0K2UYD2</accession>
<feature type="non-terminal residue" evidence="2">
    <location>
        <position position="1"/>
    </location>
</feature>
<feature type="region of interest" description="Disordered" evidence="1">
    <location>
        <begin position="29"/>
        <end position="48"/>
    </location>
</feature>
<reference evidence="2" key="1">
    <citation type="submission" date="2014-05" db="EMBL/GenBank/DDBJ databases">
        <authorList>
            <person name="Chronopoulou M."/>
        </authorList>
    </citation>
    <scope>NUCLEOTIDE SEQUENCE</scope>
    <source>
        <tissue evidence="2">Whole organism</tissue>
    </source>
</reference>
<organism evidence="2">
    <name type="scientific">Lepeophtheirus salmonis</name>
    <name type="common">Salmon louse</name>
    <name type="synonym">Caligus salmonis</name>
    <dbReference type="NCBI Taxonomy" id="72036"/>
    <lineage>
        <taxon>Eukaryota</taxon>
        <taxon>Metazoa</taxon>
        <taxon>Ecdysozoa</taxon>
        <taxon>Arthropoda</taxon>
        <taxon>Crustacea</taxon>
        <taxon>Multicrustacea</taxon>
        <taxon>Hexanauplia</taxon>
        <taxon>Copepoda</taxon>
        <taxon>Siphonostomatoida</taxon>
        <taxon>Caligidae</taxon>
        <taxon>Lepeophtheirus</taxon>
    </lineage>
</organism>